<evidence type="ECO:0000313" key="1">
    <source>
        <dbReference type="EMBL" id="MDT9600158.1"/>
    </source>
</evidence>
<name>A0ABU3Q9T6_9SPHN</name>
<gene>
    <name evidence="1" type="ORF">RQX22_14450</name>
</gene>
<comment type="caution">
    <text evidence="1">The sequence shown here is derived from an EMBL/GenBank/DDBJ whole genome shotgun (WGS) entry which is preliminary data.</text>
</comment>
<reference evidence="1 2" key="1">
    <citation type="submission" date="2023-05" db="EMBL/GenBank/DDBJ databases">
        <authorList>
            <person name="Guo Y."/>
        </authorList>
    </citation>
    <scope>NUCLEOTIDE SEQUENCE [LARGE SCALE GENOMIC DNA]</scope>
    <source>
        <strain evidence="1 2">GR2756</strain>
    </source>
</reference>
<dbReference type="EMBL" id="JAVUPU010000007">
    <property type="protein sequence ID" value="MDT9600158.1"/>
    <property type="molecule type" value="Genomic_DNA"/>
</dbReference>
<dbReference type="Proteomes" id="UP001259572">
    <property type="component" value="Unassembled WGS sequence"/>
</dbReference>
<evidence type="ECO:0000313" key="2">
    <source>
        <dbReference type="Proteomes" id="UP001259572"/>
    </source>
</evidence>
<accession>A0ABU3Q9T6</accession>
<proteinExistence type="predicted"/>
<dbReference type="RefSeq" id="WP_315727256.1">
    <property type="nucleotide sequence ID" value="NZ_JAVUPU010000007.1"/>
</dbReference>
<keyword evidence="2" id="KW-1185">Reference proteome</keyword>
<organism evidence="1 2">
    <name type="scientific">Sphingosinicella rhizophila</name>
    <dbReference type="NCBI Taxonomy" id="3050082"/>
    <lineage>
        <taxon>Bacteria</taxon>
        <taxon>Pseudomonadati</taxon>
        <taxon>Pseudomonadota</taxon>
        <taxon>Alphaproteobacteria</taxon>
        <taxon>Sphingomonadales</taxon>
        <taxon>Sphingosinicellaceae</taxon>
        <taxon>Sphingosinicella</taxon>
    </lineage>
</organism>
<protein>
    <submittedName>
        <fullName evidence="1">Uncharacterized protein</fullName>
    </submittedName>
</protein>
<sequence length="65" mass="7153">MKKYEVWGPDDKGASILLGYVNADVPAIGDTMLVRSQIREVEKVWRHHVGPQATQRVGVGAPLDP</sequence>